<feature type="compositionally biased region" description="Basic and acidic residues" evidence="6">
    <location>
        <begin position="1122"/>
        <end position="1147"/>
    </location>
</feature>
<proteinExistence type="predicted"/>
<feature type="compositionally biased region" description="Low complexity" evidence="6">
    <location>
        <begin position="331"/>
        <end position="348"/>
    </location>
</feature>
<feature type="compositionally biased region" description="Low complexity" evidence="6">
    <location>
        <begin position="100"/>
        <end position="120"/>
    </location>
</feature>
<feature type="compositionally biased region" description="Polar residues" evidence="6">
    <location>
        <begin position="979"/>
        <end position="994"/>
    </location>
</feature>
<feature type="region of interest" description="Disordered" evidence="6">
    <location>
        <begin position="98"/>
        <end position="167"/>
    </location>
</feature>
<gene>
    <name evidence="8" type="ORF">PVIIG_01089</name>
</gene>
<organism evidence="8 9">
    <name type="scientific">Plasmodium vivax India VII</name>
    <dbReference type="NCBI Taxonomy" id="1077284"/>
    <lineage>
        <taxon>Eukaryota</taxon>
        <taxon>Sar</taxon>
        <taxon>Alveolata</taxon>
        <taxon>Apicomplexa</taxon>
        <taxon>Aconoidasida</taxon>
        <taxon>Haemosporida</taxon>
        <taxon>Plasmodiidae</taxon>
        <taxon>Plasmodium</taxon>
        <taxon>Plasmodium (Plasmodium)</taxon>
    </lineage>
</organism>
<evidence type="ECO:0000313" key="9">
    <source>
        <dbReference type="Proteomes" id="UP000053562"/>
    </source>
</evidence>
<sequence length="2083" mass="229981">MFKGSSNKMNEHSFYGNPNEQDVSDHHPKSASSVFCNNIISRQEFNKDFLRSRNLLDEENLNGGANSNNGMVYINSNGELVHLEYSGHAAHRGVNGQRYSGHASGHVSSRVSGHVSSRAGGHVGNHVSSIGSLSSRVNGHANGHTSGHPSGHLSSRVSRPSLNGSNVFKEIPHSQAEYIHSDLFGDKTNGHHSPSLSSGVPMGSGIPLSNGLPMSNPPSNNCNVSAKEILNKRLFINNLIEIKEKLNNIKRERMEYEKEDEAKEEEESNNYMVHLKSYEKIKNSYSLTNVNKVQEKIMSKMKSQEEKKKMSYNSFFEDAGGDVDFLGARPSHAAQQKQKLKQAQSSQPSQPPHPSQPSQPPQQYAKFEKRKSAEQRDEESNYVFYDLKQYLGENPRQKKGYLALNAGYERKQGERLCERIGDRLNDPLHDRHFEKFFVREEEEEEEQKEKHSKYEQLQRMDRGVVSGAHDQMVMMMLEQEGLDNAMQKLPSASKVLYTHNLKGLKVVDKVMCCPSPEDANNNGKKNIPTMMYLGGSVSSPGVAAIGGGGGPCGNIFHDSSVYDVRTSLYLSKGLKDEDNLKKMLSASTKKVLKCEEDYRLPPSEGHELYNSKKSGGGAGCMENGKKGALAAAVAGGSSSGEQLKKAAGKGEKNGKLPEPVKGGGSPDVRVENLKGEKSVCRKNSAAALSNNFNLNVSEADLNGNKNSSEKRNSYDNNNGVVNCNGCNGSSGGNGGNGCSGGNGCNGGNGNSVDNTVAYFKENCLSNENVVYDEEKKIFKTKENCNIKIYRRSLEKEKMLNFPLIHLGENDVIVKRIKLYYPLRNENIFTNISKIIFMTNTNICSLYLSDSYLIHYDDVKIQSYLSKGGFGVVYKGILLRKVKKCELMYGASGKYSKALSNQQSLKGIGVVSGGIGGSGGSGVSGEAGGRAEGRRNAQRQLNHEEDDEEEEEYGQEQQLEDQRDVLHAGAEDNHGDGVNQDGSSNYADNNNSNMQDGAESKGNSGHGSGPNGNTPKSGSPKGSCPNKQFPMKKKKKSHNSDSSKLSRSTKKLCNLRNQLIEKIFDTFNNPISPSVGGDGNVSGNAIVSGAETERAREKRAGEEQPEEEEDEEDDEDDEEDGEDGKVDEREKKNNCAIEDILKSWEKANARGKKKASNREEYNGNREPEGMALREGRKLGSGKSGNGKSGSGKVRPGEGAEEEADEEEGAGAGEQAYVEDGADDEEGAGAVEQAYAEEQAHADDPAQKHREDEEAAEKMDLKKGANCIHVQEIRKLKKKMLNFIYSKKTSDKIVIDRDEFFIEAKKILYKLKMINNTELEKKYHEEIVAYLLLDVYHNNMAYKNSLSFLYVKSKNIITYGLTKESLYVFDNKNIFHYYSDKCIFKIVFIDEHKELKRYQSLTVFSVLNNERMMKSSSILKNEINKHKNGLNKLAIIPFSKMNMSHLLNALIFGFLKFLFNLRKKYHKQPKNCSCYPQADDLQGSPNGNANSANRAVEAEQMNQANGPSNNVFFSNLKYANSDACGGGSGVSSGGGASGGPLHFSKEDRDSIILQEKINMLDEFLCCNYEEVSADYAGGRSRMMGGGSGNNERSDETENNNGAGSGAGSGGTAHGSSGRSNNMQRDEADKMGSTNKANMHLSNNGAGSSTQLNTNNTDESKTTMLMNLSRNKNGYKEYGNEREYNYGPKVGNREEQQHLEDVGVENSDKEEEQQQQRRGGKAGEEVDGEADEGEEEGGASPHSLPHAGRKAKGAGEKGLPEVKNAPSMRAAKGSKSMVDAKGVKSAKVTSSPPVEGKNMVKMKSGADVKGVKNVTAAEVKEEAPEGKSLTNESAKGGEEETCEESEEVVQVKIPVAIKIHDLKDSKNLKNFLREIEIYKNIQRPNICTFYGICIRSNKLMLLLEYYAKGNLFNFLKNKNKIHKKQRLAWASEMCYIVHGFHTHNPPVINGDIKTSNVLIDNNMHLVMCDFGKARFKNSKLYSNFGSYRYMAPETFSCTSEVTEKIDIWSLACCIVEIFSSKYPYHNLSKNVKIRHELLVNKKTPHIPNFLPNSMKKCLQRCFSFTPEERPCAYEMYKCLKKIKVVE</sequence>
<keyword evidence="1" id="KW-0808">Transferase</keyword>
<dbReference type="InterPro" id="IPR051681">
    <property type="entry name" value="Ser/Thr_Kinases-Pseudokinases"/>
</dbReference>
<feature type="compositionally biased region" description="Acidic residues" evidence="6">
    <location>
        <begin position="1197"/>
        <end position="1207"/>
    </location>
</feature>
<dbReference type="SMART" id="SM00220">
    <property type="entry name" value="S_TKc"/>
    <property type="match status" value="1"/>
</dbReference>
<feature type="compositionally biased region" description="Gly residues" evidence="6">
    <location>
        <begin position="918"/>
        <end position="927"/>
    </location>
</feature>
<evidence type="ECO:0000256" key="6">
    <source>
        <dbReference type="SAM" id="MobiDB-lite"/>
    </source>
</evidence>
<protein>
    <recommendedName>
        <fullName evidence="7">Protein kinase domain-containing protein</fullName>
    </recommendedName>
</protein>
<feature type="compositionally biased region" description="Polar residues" evidence="6">
    <location>
        <begin position="126"/>
        <end position="166"/>
    </location>
</feature>
<feature type="region of interest" description="Disordered" evidence="6">
    <location>
        <begin position="640"/>
        <end position="670"/>
    </location>
</feature>
<dbReference type="InterPro" id="IPR000719">
    <property type="entry name" value="Prot_kinase_dom"/>
</dbReference>
<evidence type="ECO:0000256" key="3">
    <source>
        <dbReference type="ARBA" id="ARBA00022777"/>
    </source>
</evidence>
<dbReference type="Proteomes" id="UP000053562">
    <property type="component" value="Unassembled WGS sequence"/>
</dbReference>
<feature type="region of interest" description="Disordered" evidence="6">
    <location>
        <begin position="1814"/>
        <end position="1840"/>
    </location>
</feature>
<dbReference type="InterPro" id="IPR011009">
    <property type="entry name" value="Kinase-like_dom_sf"/>
</dbReference>
<evidence type="ECO:0000313" key="8">
    <source>
        <dbReference type="EMBL" id="KMZ79815.1"/>
    </source>
</evidence>
<evidence type="ECO:0000256" key="5">
    <source>
        <dbReference type="SAM" id="Coils"/>
    </source>
</evidence>
<dbReference type="PANTHER" id="PTHR44329:SF288">
    <property type="entry name" value="MITOGEN-ACTIVATED PROTEIN KINASE KINASE KINASE 20"/>
    <property type="match status" value="1"/>
</dbReference>
<reference evidence="8 9" key="1">
    <citation type="submission" date="2011-08" db="EMBL/GenBank/DDBJ databases">
        <title>The Genome Sequence of Plasmodium vivax India VII.</title>
        <authorList>
            <consortium name="The Broad Institute Genome Sequencing Platform"/>
            <consortium name="The Broad Institute Genome Sequencing Center for Infectious Disease"/>
            <person name="Neafsey D."/>
            <person name="Carlton J."/>
            <person name="Barnwell J."/>
            <person name="Collins W."/>
            <person name="Escalante A."/>
            <person name="Mullikin J."/>
            <person name="Saul A."/>
            <person name="Guigo R."/>
            <person name="Camara F."/>
            <person name="Young S.K."/>
            <person name="Zeng Q."/>
            <person name="Gargeya S."/>
            <person name="Fitzgerald M."/>
            <person name="Haas B."/>
            <person name="Abouelleil A."/>
            <person name="Alvarado L."/>
            <person name="Arachchi H.M."/>
            <person name="Berlin A."/>
            <person name="Brown A."/>
            <person name="Chapman S.B."/>
            <person name="Chen Z."/>
            <person name="Dunbar C."/>
            <person name="Freedman E."/>
            <person name="Gearin G."/>
            <person name="Gellesch M."/>
            <person name="Goldberg J."/>
            <person name="Griggs A."/>
            <person name="Gujja S."/>
            <person name="Heiman D."/>
            <person name="Howarth C."/>
            <person name="Larson L."/>
            <person name="Lui A."/>
            <person name="MacDonald P.J.P."/>
            <person name="Montmayeur A."/>
            <person name="Murphy C."/>
            <person name="Neiman D."/>
            <person name="Pearson M."/>
            <person name="Priest M."/>
            <person name="Roberts A."/>
            <person name="Saif S."/>
            <person name="Shea T."/>
            <person name="Shenoy N."/>
            <person name="Sisk P."/>
            <person name="Stolte C."/>
            <person name="Sykes S."/>
            <person name="Wortman J."/>
            <person name="Nusbaum C."/>
            <person name="Birren B."/>
        </authorList>
    </citation>
    <scope>NUCLEOTIDE SEQUENCE [LARGE SCALE GENOMIC DNA]</scope>
    <source>
        <strain evidence="8 9">India VII</strain>
    </source>
</reference>
<feature type="region of interest" description="Disordered" evidence="6">
    <location>
        <begin position="331"/>
        <end position="377"/>
    </location>
</feature>
<dbReference type="Gene3D" id="1.10.510.10">
    <property type="entry name" value="Transferase(Phosphotransferase) domain 1"/>
    <property type="match status" value="1"/>
</dbReference>
<evidence type="ECO:0000256" key="4">
    <source>
        <dbReference type="ARBA" id="ARBA00022840"/>
    </source>
</evidence>
<feature type="compositionally biased region" description="Basic and acidic residues" evidence="6">
    <location>
        <begin position="1688"/>
        <end position="1698"/>
    </location>
</feature>
<dbReference type="PANTHER" id="PTHR44329">
    <property type="entry name" value="SERINE/THREONINE-PROTEIN KINASE TNNI3K-RELATED"/>
    <property type="match status" value="1"/>
</dbReference>
<feature type="compositionally biased region" description="Basic and acidic residues" evidence="6">
    <location>
        <begin position="1671"/>
        <end position="1681"/>
    </location>
</feature>
<dbReference type="Pfam" id="PF00069">
    <property type="entry name" value="Pkinase"/>
    <property type="match status" value="1"/>
</dbReference>
<keyword evidence="2" id="KW-0547">Nucleotide-binding</keyword>
<keyword evidence="4" id="KW-0067">ATP-binding</keyword>
<feature type="compositionally biased region" description="Basic and acidic residues" evidence="6">
    <location>
        <begin position="1090"/>
        <end position="1101"/>
    </location>
</feature>
<feature type="coiled-coil region" evidence="5">
    <location>
        <begin position="232"/>
        <end position="269"/>
    </location>
</feature>
<feature type="compositionally biased region" description="Acidic residues" evidence="6">
    <location>
        <begin position="1722"/>
        <end position="1734"/>
    </location>
</feature>
<feature type="compositionally biased region" description="Polar residues" evidence="6">
    <location>
        <begin position="1629"/>
        <end position="1669"/>
    </location>
</feature>
<feature type="region of interest" description="Disordered" evidence="6">
    <location>
        <begin position="1"/>
        <end position="30"/>
    </location>
</feature>
<feature type="region of interest" description="Disordered" evidence="6">
    <location>
        <begin position="1580"/>
        <end position="1795"/>
    </location>
</feature>
<accession>A0A0J9SA69</accession>
<feature type="compositionally biased region" description="Pro residues" evidence="6">
    <location>
        <begin position="349"/>
        <end position="360"/>
    </location>
</feature>
<feature type="compositionally biased region" description="Basic and acidic residues" evidence="6">
    <location>
        <begin position="1236"/>
        <end position="1258"/>
    </location>
</feature>
<feature type="region of interest" description="Disordered" evidence="6">
    <location>
        <begin position="1235"/>
        <end position="1258"/>
    </location>
</feature>
<feature type="compositionally biased region" description="Acidic residues" evidence="6">
    <location>
        <begin position="943"/>
        <end position="953"/>
    </location>
</feature>
<evidence type="ECO:0000256" key="1">
    <source>
        <dbReference type="ARBA" id="ARBA00022679"/>
    </source>
</evidence>
<feature type="compositionally biased region" description="Gly residues" evidence="6">
    <location>
        <begin position="1600"/>
        <end position="1610"/>
    </location>
</feature>
<feature type="compositionally biased region" description="Basic and acidic residues" evidence="6">
    <location>
        <begin position="1155"/>
        <end position="1176"/>
    </location>
</feature>
<keyword evidence="3" id="KW-0418">Kinase</keyword>
<feature type="region of interest" description="Disordered" evidence="6">
    <location>
        <begin position="183"/>
        <end position="210"/>
    </location>
</feature>
<feature type="compositionally biased region" description="Basic and acidic residues" evidence="6">
    <location>
        <begin position="366"/>
        <end position="377"/>
    </location>
</feature>
<dbReference type="PROSITE" id="PS50011">
    <property type="entry name" value="PROTEIN_KINASE_DOM"/>
    <property type="match status" value="1"/>
</dbReference>
<dbReference type="SUPFAM" id="SSF56112">
    <property type="entry name" value="Protein kinase-like (PK-like)"/>
    <property type="match status" value="1"/>
</dbReference>
<dbReference type="GO" id="GO:0004674">
    <property type="term" value="F:protein serine/threonine kinase activity"/>
    <property type="evidence" value="ECO:0007669"/>
    <property type="project" value="TreeGrafter"/>
</dbReference>
<feature type="domain" description="Protein kinase" evidence="7">
    <location>
        <begin position="1824"/>
        <end position="2079"/>
    </location>
</feature>
<feature type="compositionally biased region" description="Basic and acidic residues" evidence="6">
    <location>
        <begin position="959"/>
        <end position="974"/>
    </location>
</feature>
<evidence type="ECO:0000259" key="7">
    <source>
        <dbReference type="PROSITE" id="PS50011"/>
    </source>
</evidence>
<keyword evidence="5" id="KW-0175">Coiled coil</keyword>
<feature type="compositionally biased region" description="Acidic residues" evidence="6">
    <location>
        <begin position="1102"/>
        <end position="1121"/>
    </location>
</feature>
<dbReference type="OrthoDB" id="10252354at2759"/>
<evidence type="ECO:0000256" key="2">
    <source>
        <dbReference type="ARBA" id="ARBA00022741"/>
    </source>
</evidence>
<feature type="compositionally biased region" description="Basic and acidic residues" evidence="6">
    <location>
        <begin position="642"/>
        <end position="655"/>
    </location>
</feature>
<name>A0A0J9SA69_PLAVI</name>
<feature type="region of interest" description="Disordered" evidence="6">
    <location>
        <begin position="918"/>
        <end position="1050"/>
    </location>
</feature>
<feature type="region of interest" description="Disordered" evidence="6">
    <location>
        <begin position="1066"/>
        <end position="1211"/>
    </location>
</feature>
<dbReference type="GO" id="GO:0005524">
    <property type="term" value="F:ATP binding"/>
    <property type="evidence" value="ECO:0007669"/>
    <property type="project" value="UniProtKB-KW"/>
</dbReference>
<dbReference type="EMBL" id="KQ234316">
    <property type="protein sequence ID" value="KMZ79815.1"/>
    <property type="molecule type" value="Genomic_DNA"/>
</dbReference>